<keyword evidence="7" id="KW-0812">Transmembrane</keyword>
<dbReference type="GO" id="GO:0046872">
    <property type="term" value="F:metal ion binding"/>
    <property type="evidence" value="ECO:0007669"/>
    <property type="project" value="UniProtKB-KW"/>
</dbReference>
<dbReference type="PANTHER" id="PTHR47870:SF1">
    <property type="entry name" value="CYTOCHROME C-TYPE BIOGENESIS PROTEIN CCMH"/>
    <property type="match status" value="1"/>
</dbReference>
<evidence type="ECO:0000256" key="4">
    <source>
        <dbReference type="ARBA" id="ARBA00022729"/>
    </source>
</evidence>
<keyword evidence="5" id="KW-0201">Cytochrome c-type biogenesis</keyword>
<evidence type="ECO:0000256" key="7">
    <source>
        <dbReference type="RuleBase" id="RU364112"/>
    </source>
</evidence>
<protein>
    <recommendedName>
        <fullName evidence="7">Cytochrome c-type biogenesis protein</fullName>
    </recommendedName>
</protein>
<keyword evidence="3 7" id="KW-0479">Metal-binding</keyword>
<dbReference type="OrthoDB" id="9804975at2"/>
<feature type="signal peptide" evidence="7">
    <location>
        <begin position="1"/>
        <end position="27"/>
    </location>
</feature>
<name>K1JMH3_9BURK</name>
<dbReference type="Pfam" id="PF03918">
    <property type="entry name" value="CcmH"/>
    <property type="match status" value="1"/>
</dbReference>
<dbReference type="STRING" id="742823.HMPREF9465_01007"/>
<keyword evidence="6 7" id="KW-0408">Iron</keyword>
<dbReference type="PANTHER" id="PTHR47870">
    <property type="entry name" value="CYTOCHROME C-TYPE BIOGENESIS PROTEIN CCMH"/>
    <property type="match status" value="1"/>
</dbReference>
<evidence type="ECO:0000259" key="8">
    <source>
        <dbReference type="Pfam" id="PF03918"/>
    </source>
</evidence>
<keyword evidence="7" id="KW-1133">Transmembrane helix</keyword>
<gene>
    <name evidence="9" type="ORF">HMPREF9465_01007</name>
</gene>
<comment type="caution">
    <text evidence="9">The sequence shown here is derived from an EMBL/GenBank/DDBJ whole genome shotgun (WGS) entry which is preliminary data.</text>
</comment>
<dbReference type="Gene3D" id="1.10.8.640">
    <property type="entry name" value="Cytochrome C biogenesis protein"/>
    <property type="match status" value="1"/>
</dbReference>
<evidence type="ECO:0000256" key="2">
    <source>
        <dbReference type="ARBA" id="ARBA00022617"/>
    </source>
</evidence>
<keyword evidence="10" id="KW-1185">Reference proteome</keyword>
<dbReference type="Proteomes" id="UP000005835">
    <property type="component" value="Unassembled WGS sequence"/>
</dbReference>
<dbReference type="InterPro" id="IPR005616">
    <property type="entry name" value="CcmH/CycL/Ccl2/NrfF_N"/>
</dbReference>
<feature type="domain" description="CcmH/CycL/Ccl2/NrfF N-terminal" evidence="8">
    <location>
        <begin position="20"/>
        <end position="138"/>
    </location>
</feature>
<dbReference type="InterPro" id="IPR051263">
    <property type="entry name" value="C-type_cytochrome_biogenesis"/>
</dbReference>
<feature type="transmembrane region" description="Helical" evidence="7">
    <location>
        <begin position="110"/>
        <end position="129"/>
    </location>
</feature>
<evidence type="ECO:0000256" key="5">
    <source>
        <dbReference type="ARBA" id="ARBA00022748"/>
    </source>
</evidence>
<evidence type="ECO:0000313" key="10">
    <source>
        <dbReference type="Proteomes" id="UP000005835"/>
    </source>
</evidence>
<dbReference type="PATRIC" id="fig|742823.3.peg.991"/>
<comment type="similarity">
    <text evidence="1 7">Belongs to the CcmH/CycL/Ccl2/NrfF family.</text>
</comment>
<keyword evidence="7" id="KW-0472">Membrane</keyword>
<dbReference type="GO" id="GO:0017004">
    <property type="term" value="P:cytochrome complex assembly"/>
    <property type="evidence" value="ECO:0007669"/>
    <property type="project" value="UniProtKB-KW"/>
</dbReference>
<feature type="chain" id="PRO_5011018567" description="Cytochrome c-type biogenesis protein" evidence="7">
    <location>
        <begin position="28"/>
        <end position="141"/>
    </location>
</feature>
<sequence>MIFMTRRTLVRTAALETGMMLAAPLLAAETKPLTGAELQKEAVSISKVLRCPVSPNLTLYDSESAIANELKGVIYEKLRAGETREQIFDFMVARYGEQIRYEPDMNAGTAALWAAPWVALGACGLFLAARMRRKGAKADRA</sequence>
<reference evidence="9 10" key="1">
    <citation type="submission" date="2012-05" db="EMBL/GenBank/DDBJ databases">
        <title>The Genome Sequence of Sutterella wadsworthensis 2_1_59BFAA.</title>
        <authorList>
            <consortium name="The Broad Institute Genome Sequencing Platform"/>
            <person name="Earl A."/>
            <person name="Ward D."/>
            <person name="Feldgarden M."/>
            <person name="Gevers D."/>
            <person name="Daigneault M."/>
            <person name="Strauss J."/>
            <person name="Allen-Vercoe E."/>
            <person name="Walker B."/>
            <person name="Young S.K."/>
            <person name="Zeng Q."/>
            <person name="Gargeya S."/>
            <person name="Fitzgerald M."/>
            <person name="Haas B."/>
            <person name="Abouelleil A."/>
            <person name="Alvarado L."/>
            <person name="Arachchi H.M."/>
            <person name="Berlin A.M."/>
            <person name="Chapman S.B."/>
            <person name="Goldberg J."/>
            <person name="Griggs A."/>
            <person name="Gujja S."/>
            <person name="Hansen M."/>
            <person name="Howarth C."/>
            <person name="Imamovic A."/>
            <person name="Larimer J."/>
            <person name="McCowen C."/>
            <person name="Montmayeur A."/>
            <person name="Murphy C."/>
            <person name="Neiman D."/>
            <person name="Pearson M."/>
            <person name="Priest M."/>
            <person name="Roberts A."/>
            <person name="Saif S."/>
            <person name="Shea T."/>
            <person name="Sisk P."/>
            <person name="Sykes S."/>
            <person name="Wortman J."/>
            <person name="Nusbaum C."/>
            <person name="Birren B."/>
        </authorList>
    </citation>
    <scope>NUCLEOTIDE SEQUENCE [LARGE SCALE GENOMIC DNA]</scope>
    <source>
        <strain evidence="9 10">2_1_59BFAA</strain>
    </source>
</reference>
<dbReference type="RefSeq" id="WP_005434741.1">
    <property type="nucleotide sequence ID" value="NZ_JH815515.1"/>
</dbReference>
<keyword evidence="4 7" id="KW-0732">Signal</keyword>
<evidence type="ECO:0000256" key="6">
    <source>
        <dbReference type="ARBA" id="ARBA00023004"/>
    </source>
</evidence>
<dbReference type="CDD" id="cd16378">
    <property type="entry name" value="CcmH_N"/>
    <property type="match status" value="1"/>
</dbReference>
<evidence type="ECO:0000256" key="3">
    <source>
        <dbReference type="ARBA" id="ARBA00022723"/>
    </source>
</evidence>
<dbReference type="eggNOG" id="COG3088">
    <property type="taxonomic scope" value="Bacteria"/>
</dbReference>
<dbReference type="HOGENOM" id="CLU_107187_2_2_4"/>
<proteinExistence type="inferred from homology"/>
<accession>K1JMH3</accession>
<dbReference type="EMBL" id="ADMG01000027">
    <property type="protein sequence ID" value="EKB31396.1"/>
    <property type="molecule type" value="Genomic_DNA"/>
</dbReference>
<comment type="function">
    <text evidence="7">Possible subunit of a heme lyase.</text>
</comment>
<organism evidence="9 10">
    <name type="scientific">Sutterella wadsworthensis 2_1_59BFAA</name>
    <dbReference type="NCBI Taxonomy" id="742823"/>
    <lineage>
        <taxon>Bacteria</taxon>
        <taxon>Pseudomonadati</taxon>
        <taxon>Pseudomonadota</taxon>
        <taxon>Betaproteobacteria</taxon>
        <taxon>Burkholderiales</taxon>
        <taxon>Sutterellaceae</taxon>
        <taxon>Sutterella</taxon>
    </lineage>
</organism>
<dbReference type="AlphaFoldDB" id="K1JMH3"/>
<keyword evidence="2 7" id="KW-0349">Heme</keyword>
<dbReference type="GO" id="GO:0005886">
    <property type="term" value="C:plasma membrane"/>
    <property type="evidence" value="ECO:0007669"/>
    <property type="project" value="TreeGrafter"/>
</dbReference>
<evidence type="ECO:0000256" key="1">
    <source>
        <dbReference type="ARBA" id="ARBA00010342"/>
    </source>
</evidence>
<dbReference type="InterPro" id="IPR038297">
    <property type="entry name" value="CcmH/CycL/NrfF/Ccl2_sf"/>
</dbReference>
<evidence type="ECO:0000313" key="9">
    <source>
        <dbReference type="EMBL" id="EKB31396.1"/>
    </source>
</evidence>